<dbReference type="AlphaFoldDB" id="A0A089YTY0"/>
<name>A0A089YTY0_9PSED</name>
<proteinExistence type="predicted"/>
<protein>
    <submittedName>
        <fullName evidence="1">Uncharacterized protein</fullName>
    </submittedName>
</protein>
<evidence type="ECO:0000313" key="1">
    <source>
        <dbReference type="EMBL" id="AIS17175.1"/>
    </source>
</evidence>
<keyword evidence="2" id="KW-1185">Reference proteome</keyword>
<reference evidence="1 2" key="1">
    <citation type="journal article" date="2015" name="J. Biotechnol.">
        <title>Complete genome sequence of Pseudomonas rhizosphaerae IH5T (=DSM 16299T), a phosphate-solubilizing rhizobacterium for bacterial biofertilizer.</title>
        <authorList>
            <person name="Kwak Y."/>
            <person name="Jung B.K."/>
            <person name="Shin J.H."/>
        </authorList>
    </citation>
    <scope>NUCLEOTIDE SEQUENCE [LARGE SCALE GENOMIC DNA]</scope>
    <source>
        <strain evidence="1">DSM 16299</strain>
    </source>
</reference>
<organism evidence="1 2">
    <name type="scientific">Pseudomonas rhizosphaerae</name>
    <dbReference type="NCBI Taxonomy" id="216142"/>
    <lineage>
        <taxon>Bacteria</taxon>
        <taxon>Pseudomonadati</taxon>
        <taxon>Pseudomonadota</taxon>
        <taxon>Gammaproteobacteria</taxon>
        <taxon>Pseudomonadales</taxon>
        <taxon>Pseudomonadaceae</taxon>
        <taxon>Pseudomonas</taxon>
    </lineage>
</organism>
<accession>A0A089YTY0</accession>
<dbReference type="KEGG" id="prh:LT40_07035"/>
<gene>
    <name evidence="1" type="ORF">LT40_07035</name>
</gene>
<dbReference type="Proteomes" id="UP000029499">
    <property type="component" value="Chromosome"/>
</dbReference>
<dbReference type="HOGENOM" id="CLU_2525039_0_0_6"/>
<sequence length="84" mass="9529">MRQALMSCLTTKSMRQVMSQLIPTRMASLISIPTTLKWINSQTPDNLISSLNVVLWSEFEAILEMWIVSRAARNVPNRGHSDDP</sequence>
<evidence type="ECO:0000313" key="2">
    <source>
        <dbReference type="Proteomes" id="UP000029499"/>
    </source>
</evidence>
<dbReference type="EMBL" id="CP009533">
    <property type="protein sequence ID" value="AIS17175.1"/>
    <property type="molecule type" value="Genomic_DNA"/>
</dbReference>